<dbReference type="PANTHER" id="PTHR30136">
    <property type="entry name" value="HELIX-TURN-HELIX TRANSCRIPTIONAL REGULATOR, ICLR FAMILY"/>
    <property type="match status" value="1"/>
</dbReference>
<dbReference type="GO" id="GO:0003677">
    <property type="term" value="F:DNA binding"/>
    <property type="evidence" value="ECO:0007669"/>
    <property type="project" value="UniProtKB-KW"/>
</dbReference>
<dbReference type="PANTHER" id="PTHR30136:SF24">
    <property type="entry name" value="HTH-TYPE TRANSCRIPTIONAL REPRESSOR ALLR"/>
    <property type="match status" value="1"/>
</dbReference>
<comment type="caution">
    <text evidence="6">The sequence shown here is derived from an EMBL/GenBank/DDBJ whole genome shotgun (WGS) entry which is preliminary data.</text>
</comment>
<dbReference type="InterPro" id="IPR036390">
    <property type="entry name" value="WH_DNA-bd_sf"/>
</dbReference>
<reference evidence="6 7" key="1">
    <citation type="submission" date="2023-07" db="EMBL/GenBank/DDBJ databases">
        <title>Comparative genomics of wheat-associated soil bacteria to identify genetic determinants of phenazine resistance.</title>
        <authorList>
            <person name="Mouncey N."/>
        </authorList>
    </citation>
    <scope>NUCLEOTIDE SEQUENCE [LARGE SCALE GENOMIC DNA]</scope>
    <source>
        <strain evidence="6 7">B2I6</strain>
    </source>
</reference>
<evidence type="ECO:0000313" key="7">
    <source>
        <dbReference type="Proteomes" id="UP001230654"/>
    </source>
</evidence>
<dbReference type="Gene3D" id="1.10.10.10">
    <property type="entry name" value="Winged helix-like DNA-binding domain superfamily/Winged helix DNA-binding domain"/>
    <property type="match status" value="1"/>
</dbReference>
<keyword evidence="3" id="KW-0804">Transcription</keyword>
<dbReference type="Pfam" id="PF01614">
    <property type="entry name" value="IclR_C"/>
    <property type="match status" value="1"/>
</dbReference>
<keyword evidence="7" id="KW-1185">Reference proteome</keyword>
<dbReference type="InterPro" id="IPR014757">
    <property type="entry name" value="Tscrpt_reg_IclR_C"/>
</dbReference>
<dbReference type="InterPro" id="IPR036388">
    <property type="entry name" value="WH-like_DNA-bd_sf"/>
</dbReference>
<evidence type="ECO:0000259" key="4">
    <source>
        <dbReference type="PROSITE" id="PS51077"/>
    </source>
</evidence>
<name>A0ABU0NJD9_STRRH</name>
<dbReference type="SUPFAM" id="SSF55781">
    <property type="entry name" value="GAF domain-like"/>
    <property type="match status" value="1"/>
</dbReference>
<dbReference type="SUPFAM" id="SSF46785">
    <property type="entry name" value="Winged helix' DNA-binding domain"/>
    <property type="match status" value="1"/>
</dbReference>
<dbReference type="Pfam" id="PF09339">
    <property type="entry name" value="HTH_IclR"/>
    <property type="match status" value="1"/>
</dbReference>
<evidence type="ECO:0000259" key="5">
    <source>
        <dbReference type="PROSITE" id="PS51078"/>
    </source>
</evidence>
<accession>A0ABU0NJD9</accession>
<evidence type="ECO:0000313" key="6">
    <source>
        <dbReference type="EMBL" id="MDQ0578727.1"/>
    </source>
</evidence>
<protein>
    <submittedName>
        <fullName evidence="6">DNA-binding IclR family transcriptional regulator</fullName>
    </submittedName>
</protein>
<proteinExistence type="predicted"/>
<gene>
    <name evidence="6" type="ORF">QF030_000905</name>
</gene>
<dbReference type="EMBL" id="JAUSWV010000002">
    <property type="protein sequence ID" value="MDQ0578727.1"/>
    <property type="molecule type" value="Genomic_DNA"/>
</dbReference>
<feature type="domain" description="IclR-ED" evidence="5">
    <location>
        <begin position="72"/>
        <end position="250"/>
    </location>
</feature>
<dbReference type="Proteomes" id="UP001230654">
    <property type="component" value="Unassembled WGS sequence"/>
</dbReference>
<dbReference type="InterPro" id="IPR005471">
    <property type="entry name" value="Tscrpt_reg_IclR_N"/>
</dbReference>
<dbReference type="InterPro" id="IPR029016">
    <property type="entry name" value="GAF-like_dom_sf"/>
</dbReference>
<keyword evidence="1" id="KW-0805">Transcription regulation</keyword>
<organism evidence="6 7">
    <name type="scientific">Streptomyces rishiriensis</name>
    <dbReference type="NCBI Taxonomy" id="68264"/>
    <lineage>
        <taxon>Bacteria</taxon>
        <taxon>Bacillati</taxon>
        <taxon>Actinomycetota</taxon>
        <taxon>Actinomycetes</taxon>
        <taxon>Kitasatosporales</taxon>
        <taxon>Streptomycetaceae</taxon>
        <taxon>Streptomyces</taxon>
    </lineage>
</organism>
<dbReference type="PROSITE" id="PS51078">
    <property type="entry name" value="ICLR_ED"/>
    <property type="match status" value="1"/>
</dbReference>
<dbReference type="InterPro" id="IPR050707">
    <property type="entry name" value="HTH_MetabolicPath_Reg"/>
</dbReference>
<evidence type="ECO:0000256" key="3">
    <source>
        <dbReference type="ARBA" id="ARBA00023163"/>
    </source>
</evidence>
<evidence type="ECO:0000256" key="1">
    <source>
        <dbReference type="ARBA" id="ARBA00023015"/>
    </source>
</evidence>
<dbReference type="PROSITE" id="PS51077">
    <property type="entry name" value="HTH_ICLR"/>
    <property type="match status" value="1"/>
</dbReference>
<feature type="domain" description="HTH iclR-type" evidence="4">
    <location>
        <begin position="10"/>
        <end position="71"/>
    </location>
</feature>
<sequence>MARVRAPVGESVLSRAVRIFEAFTPDEPALTVSEISRRTGLHLATASRLVAELVAHGFLARDADRRVRIGVRLWELGTRASPTLSLRDAAMPFMEGVHDVVGHHVQIGVLEGEEVLFLERLTALGAVVNYTRIAGRLPLHVSSSGLVLLAHGATDLQERVLAGPLRKYTPHTITTAVALRSTLAAIRKQGYAYCPGHFHEDALGIAAPVRDGGGEVVAALSVIIPNDAAAAAVPPVVRTAARGLSRALAAGGARGLPG</sequence>
<dbReference type="RefSeq" id="WP_373428732.1">
    <property type="nucleotide sequence ID" value="NZ_JAUSWV010000002.1"/>
</dbReference>
<dbReference type="Gene3D" id="3.30.450.40">
    <property type="match status" value="1"/>
</dbReference>
<evidence type="ECO:0000256" key="2">
    <source>
        <dbReference type="ARBA" id="ARBA00023125"/>
    </source>
</evidence>
<keyword evidence="2 6" id="KW-0238">DNA-binding</keyword>
<dbReference type="SMART" id="SM00346">
    <property type="entry name" value="HTH_ICLR"/>
    <property type="match status" value="1"/>
</dbReference>